<accession>A0A0K9Q678</accession>
<dbReference type="SUPFAM" id="SSF54928">
    <property type="entry name" value="RNA-binding domain, RBD"/>
    <property type="match status" value="2"/>
</dbReference>
<dbReference type="GO" id="GO:0003729">
    <property type="term" value="F:mRNA binding"/>
    <property type="evidence" value="ECO:0000318"/>
    <property type="project" value="GO_Central"/>
</dbReference>
<evidence type="ECO:0000259" key="3">
    <source>
        <dbReference type="PROSITE" id="PS50102"/>
    </source>
</evidence>
<dbReference type="STRING" id="29655.A0A0K9Q678"/>
<dbReference type="PROSITE" id="PS50102">
    <property type="entry name" value="RRM"/>
    <property type="match status" value="2"/>
</dbReference>
<evidence type="ECO:0000256" key="2">
    <source>
        <dbReference type="PROSITE-ProRule" id="PRU00176"/>
    </source>
</evidence>
<sequence>MSIFFSSATSCSSTPAPTSVNIYKPILPCRTTSSIHFIYSFSSSASISLYHSRRIWTKSKLSVVSDEQQLDSIDTTEKQQNSKEEEEKVQKGYELYVCNLPRSTEISDLVDLFKPFGTLISVEVTRNADTGVSRGCGYVTLTSAEEAEAAIVALDGSDLGSRELRVKFSEDMISGRKNNTMVQPKKIIETPYKTYAGNLSWSVTVEDLKEYFSQYGTVVTARLLHDKKSGKNRAYGFISFSSADEAKAATASNGMVFKGRTMPVREVLKE</sequence>
<reference evidence="5" key="1">
    <citation type="journal article" date="2016" name="Nature">
        <title>The genome of the seagrass Zostera marina reveals angiosperm adaptation to the sea.</title>
        <authorList>
            <person name="Olsen J.L."/>
            <person name="Rouze P."/>
            <person name="Verhelst B."/>
            <person name="Lin Y.-C."/>
            <person name="Bayer T."/>
            <person name="Collen J."/>
            <person name="Dattolo E."/>
            <person name="De Paoli E."/>
            <person name="Dittami S."/>
            <person name="Maumus F."/>
            <person name="Michel G."/>
            <person name="Kersting A."/>
            <person name="Lauritano C."/>
            <person name="Lohaus R."/>
            <person name="Toepel M."/>
            <person name="Tonon T."/>
            <person name="Vanneste K."/>
            <person name="Amirebrahimi M."/>
            <person name="Brakel J."/>
            <person name="Bostroem C."/>
            <person name="Chovatia M."/>
            <person name="Grimwood J."/>
            <person name="Jenkins J.W."/>
            <person name="Jueterbock A."/>
            <person name="Mraz A."/>
            <person name="Stam W.T."/>
            <person name="Tice H."/>
            <person name="Bornberg-Bauer E."/>
            <person name="Green P.J."/>
            <person name="Pearson G.A."/>
            <person name="Procaccini G."/>
            <person name="Duarte C.M."/>
            <person name="Schmutz J."/>
            <person name="Reusch T.B.H."/>
            <person name="Van de Peer Y."/>
        </authorList>
    </citation>
    <scope>NUCLEOTIDE SEQUENCE [LARGE SCALE GENOMIC DNA]</scope>
    <source>
        <strain evidence="5">cv. Finnish</strain>
    </source>
</reference>
<dbReference type="PANTHER" id="PTHR48025:SF7">
    <property type="entry name" value="RNA-BINDING (RRM_RBD_RNP MOTIFS) FAMILY PROTEIN"/>
    <property type="match status" value="1"/>
</dbReference>
<proteinExistence type="predicted"/>
<keyword evidence="1 2" id="KW-0694">RNA-binding</keyword>
<name>A0A0K9Q678_ZOSMR</name>
<dbReference type="AlphaFoldDB" id="A0A0K9Q678"/>
<comment type="caution">
    <text evidence="4">The sequence shown here is derived from an EMBL/GenBank/DDBJ whole genome shotgun (WGS) entry which is preliminary data.</text>
</comment>
<dbReference type="InterPro" id="IPR012677">
    <property type="entry name" value="Nucleotide-bd_a/b_plait_sf"/>
</dbReference>
<dbReference type="Pfam" id="PF00076">
    <property type="entry name" value="RRM_1"/>
    <property type="match status" value="2"/>
</dbReference>
<dbReference type="OrthoDB" id="439808at2759"/>
<protein>
    <submittedName>
        <fullName evidence="4">RNA binding protein</fullName>
    </submittedName>
</protein>
<dbReference type="Proteomes" id="UP000036987">
    <property type="component" value="Unassembled WGS sequence"/>
</dbReference>
<dbReference type="EMBL" id="LFYR01000056">
    <property type="protein sequence ID" value="KMZ76270.1"/>
    <property type="molecule type" value="Genomic_DNA"/>
</dbReference>
<dbReference type="SMART" id="SM00360">
    <property type="entry name" value="RRM"/>
    <property type="match status" value="2"/>
</dbReference>
<gene>
    <name evidence="4" type="ORF">ZOSMA_104G00220</name>
</gene>
<dbReference type="GO" id="GO:0005634">
    <property type="term" value="C:nucleus"/>
    <property type="evidence" value="ECO:0000318"/>
    <property type="project" value="GO_Central"/>
</dbReference>
<dbReference type="PANTHER" id="PTHR48025">
    <property type="entry name" value="OS02G0815200 PROTEIN"/>
    <property type="match status" value="1"/>
</dbReference>
<dbReference type="GO" id="GO:0005737">
    <property type="term" value="C:cytoplasm"/>
    <property type="evidence" value="ECO:0000318"/>
    <property type="project" value="GO_Central"/>
</dbReference>
<dbReference type="Gene3D" id="3.30.70.330">
    <property type="match status" value="2"/>
</dbReference>
<evidence type="ECO:0000313" key="4">
    <source>
        <dbReference type="EMBL" id="KMZ76270.1"/>
    </source>
</evidence>
<feature type="domain" description="RRM" evidence="3">
    <location>
        <begin position="192"/>
        <end position="269"/>
    </location>
</feature>
<dbReference type="GO" id="GO:1990904">
    <property type="term" value="C:ribonucleoprotein complex"/>
    <property type="evidence" value="ECO:0000318"/>
    <property type="project" value="GO_Central"/>
</dbReference>
<organism evidence="4 5">
    <name type="scientific">Zostera marina</name>
    <name type="common">Eelgrass</name>
    <dbReference type="NCBI Taxonomy" id="29655"/>
    <lineage>
        <taxon>Eukaryota</taxon>
        <taxon>Viridiplantae</taxon>
        <taxon>Streptophyta</taxon>
        <taxon>Embryophyta</taxon>
        <taxon>Tracheophyta</taxon>
        <taxon>Spermatophyta</taxon>
        <taxon>Magnoliopsida</taxon>
        <taxon>Liliopsida</taxon>
        <taxon>Zosteraceae</taxon>
        <taxon>Zostera</taxon>
    </lineage>
</organism>
<evidence type="ECO:0000313" key="5">
    <source>
        <dbReference type="Proteomes" id="UP000036987"/>
    </source>
</evidence>
<feature type="domain" description="RRM" evidence="3">
    <location>
        <begin position="93"/>
        <end position="171"/>
    </location>
</feature>
<dbReference type="InterPro" id="IPR050502">
    <property type="entry name" value="Euk_RNA-bind_prot"/>
</dbReference>
<dbReference type="InterPro" id="IPR035979">
    <property type="entry name" value="RBD_domain_sf"/>
</dbReference>
<evidence type="ECO:0000256" key="1">
    <source>
        <dbReference type="ARBA" id="ARBA00022884"/>
    </source>
</evidence>
<dbReference type="InterPro" id="IPR000504">
    <property type="entry name" value="RRM_dom"/>
</dbReference>
<keyword evidence="5" id="KW-1185">Reference proteome</keyword>
<dbReference type="OMA" id="PTEVYIC"/>